<dbReference type="InterPro" id="IPR051462">
    <property type="entry name" value="CBS_domain-containing"/>
</dbReference>
<dbReference type="Proteomes" id="UP000196694">
    <property type="component" value="Unassembled WGS sequence"/>
</dbReference>
<proteinExistence type="predicted"/>
<evidence type="ECO:0000256" key="1">
    <source>
        <dbReference type="ARBA" id="ARBA00022737"/>
    </source>
</evidence>
<feature type="domain" description="CBS" evidence="3">
    <location>
        <begin position="10"/>
        <end position="66"/>
    </location>
</feature>
<feature type="domain" description="CBS" evidence="3">
    <location>
        <begin position="82"/>
        <end position="142"/>
    </location>
</feature>
<keyword evidence="1" id="KW-0677">Repeat</keyword>
<dbReference type="PATRIC" id="fig|1273541.4.peg.1054"/>
<evidence type="ECO:0000256" key="2">
    <source>
        <dbReference type="PROSITE-ProRule" id="PRU00703"/>
    </source>
</evidence>
<dbReference type="EMBL" id="NCQP01000001">
    <property type="protein sequence ID" value="OWJ55376.1"/>
    <property type="molecule type" value="Genomic_DNA"/>
</dbReference>
<accession>A0A0P0N4B2</accession>
<evidence type="ECO:0000313" key="4">
    <source>
        <dbReference type="EMBL" id="ALL01028.1"/>
    </source>
</evidence>
<dbReference type="SMART" id="SM00116">
    <property type="entry name" value="CBS"/>
    <property type="match status" value="4"/>
</dbReference>
<gene>
    <name evidence="5" type="ORF">Pdsh_00750</name>
    <name evidence="4" type="ORF">Pyrde_0980</name>
</gene>
<dbReference type="Gene3D" id="3.10.580.10">
    <property type="entry name" value="CBS-domain"/>
    <property type="match status" value="2"/>
</dbReference>
<dbReference type="PANTHER" id="PTHR48108:SF26">
    <property type="entry name" value="CBS DOMAIN-CONTAINING PROTEIN DDB_G0289609"/>
    <property type="match status" value="1"/>
</dbReference>
<dbReference type="OrthoDB" id="17822at2157"/>
<evidence type="ECO:0000313" key="5">
    <source>
        <dbReference type="EMBL" id="OWJ55376.1"/>
    </source>
</evidence>
<evidence type="ECO:0000259" key="3">
    <source>
        <dbReference type="PROSITE" id="PS51371"/>
    </source>
</evidence>
<sequence length="296" mass="32817">MPGKLVLLGQYPPTVVLDPRQSLLEALLALDQRGVRHAVVVDDEGRLQGILSIRRILSFIHRRAVSGNVYQGLQETTVADVMWRNPPRVVVGEFGIDDVVYILSKLNVGAITVVDKDERVLGIISEKHITGIMALVDIHVAVHEVMTKPARSLREGAKLRDAIELMAVHRYRHIPIVDDHDRVVALLTARDVLDYIALENTLSKLKEGLDSEVLDTVVTQVATGAPATIDPEADVGRALRLMRKRGISGLPVVGREKILEGIITERDIVVKMPKLVGTEIFYDYARSRLYVARVIS</sequence>
<feature type="domain" description="CBS" evidence="3">
    <location>
        <begin position="222"/>
        <end position="279"/>
    </location>
</feature>
<dbReference type="STRING" id="1273541.Pyrde_0980"/>
<evidence type="ECO:0000313" key="7">
    <source>
        <dbReference type="Proteomes" id="UP000196694"/>
    </source>
</evidence>
<keyword evidence="7" id="KW-1185">Reference proteome</keyword>
<dbReference type="PANTHER" id="PTHR48108">
    <property type="entry name" value="CBS DOMAIN-CONTAINING PROTEIN CBSX2, CHLOROPLASTIC"/>
    <property type="match status" value="1"/>
</dbReference>
<protein>
    <recommendedName>
        <fullName evidence="3">CBS domain-containing protein</fullName>
    </recommendedName>
</protein>
<dbReference type="InterPro" id="IPR000644">
    <property type="entry name" value="CBS_dom"/>
</dbReference>
<dbReference type="PROSITE" id="PS51371">
    <property type="entry name" value="CBS"/>
    <property type="match status" value="4"/>
</dbReference>
<dbReference type="GeneID" id="26099318"/>
<dbReference type="EMBL" id="CP013011">
    <property type="protein sequence ID" value="ALL01028.1"/>
    <property type="molecule type" value="Genomic_DNA"/>
</dbReference>
<reference evidence="5 7" key="2">
    <citation type="submission" date="2017-05" db="EMBL/GenBank/DDBJ databases">
        <title>The draft genome of the hyperthermophilic archaeon 'Pyrodictium delaneyi strain Hulk', an iron and nitrate reducer, reveals the capacity for sulfate reduction.</title>
        <authorList>
            <person name="Demey L.M."/>
            <person name="Miller C."/>
            <person name="Manzella M."/>
            <person name="Reguera G."/>
            <person name="Kashefi K."/>
        </authorList>
    </citation>
    <scope>NUCLEOTIDE SEQUENCE [LARGE SCALE GENOMIC DNA]</scope>
    <source>
        <strain evidence="5 7">Hulk</strain>
    </source>
</reference>
<dbReference type="Proteomes" id="UP000058613">
    <property type="component" value="Chromosome"/>
</dbReference>
<dbReference type="InterPro" id="IPR046342">
    <property type="entry name" value="CBS_dom_sf"/>
</dbReference>
<dbReference type="KEGG" id="pdl:Pyrde_0980"/>
<name>A0A0P0N4B2_9CREN</name>
<dbReference type="Pfam" id="PF00571">
    <property type="entry name" value="CBS"/>
    <property type="match status" value="4"/>
</dbReference>
<dbReference type="RefSeq" id="WP_055408738.1">
    <property type="nucleotide sequence ID" value="NZ_CP013011.1"/>
</dbReference>
<evidence type="ECO:0000313" key="6">
    <source>
        <dbReference type="Proteomes" id="UP000058613"/>
    </source>
</evidence>
<feature type="domain" description="CBS" evidence="3">
    <location>
        <begin position="146"/>
        <end position="202"/>
    </location>
</feature>
<reference evidence="4 6" key="1">
    <citation type="submission" date="2015-10" db="EMBL/GenBank/DDBJ databases">
        <title>Complete genome sequence of hyperthermophilic archaeon Pyrodictium delaneyi Su06.</title>
        <authorList>
            <person name="Jung J.-H."/>
            <person name="Lin J."/>
            <person name="Holden J.F."/>
            <person name="Park C.-S."/>
        </authorList>
    </citation>
    <scope>NUCLEOTIDE SEQUENCE [LARGE SCALE GENOMIC DNA]</scope>
    <source>
        <strain evidence="4 6">Su06</strain>
    </source>
</reference>
<keyword evidence="2" id="KW-0129">CBS domain</keyword>
<organism evidence="4 6">
    <name type="scientific">Pyrodictium delaneyi</name>
    <dbReference type="NCBI Taxonomy" id="1273541"/>
    <lineage>
        <taxon>Archaea</taxon>
        <taxon>Thermoproteota</taxon>
        <taxon>Thermoprotei</taxon>
        <taxon>Desulfurococcales</taxon>
        <taxon>Pyrodictiaceae</taxon>
        <taxon>Pyrodictium</taxon>
    </lineage>
</organism>
<dbReference type="AlphaFoldDB" id="A0A0P0N4B2"/>
<dbReference type="SUPFAM" id="SSF54631">
    <property type="entry name" value="CBS-domain pair"/>
    <property type="match status" value="3"/>
</dbReference>